<dbReference type="AlphaFoldDB" id="A0A9P4KF45"/>
<proteinExistence type="predicted"/>
<dbReference type="Proteomes" id="UP000800093">
    <property type="component" value="Unassembled WGS sequence"/>
</dbReference>
<sequence length="188" mass="20341">MGVLECLFDDSFSEWLSMGVLDISLHGANREIARLEQPYLDTLEPETRRAATALRWANEGGVVVAVSLAPGCRPLELSRFCALCSHRDTPIFSPTRCPTFLSPASLVIGAARRTSDGLHPSPHQALSASPTPPILLNLLPAQLSTAPPFALQTARIRVAYTRQSLIASLPRAQLPSRPRAPLLQVSTI</sequence>
<accession>A0A9P4KF45</accession>
<reference evidence="2" key="1">
    <citation type="journal article" date="2020" name="Stud. Mycol.">
        <title>101 Dothideomycetes genomes: A test case for predicting lifestyles and emergence of pathogens.</title>
        <authorList>
            <person name="Haridas S."/>
            <person name="Albert R."/>
            <person name="Binder M."/>
            <person name="Bloem J."/>
            <person name="LaButti K."/>
            <person name="Salamov A."/>
            <person name="Andreopoulos B."/>
            <person name="Baker S."/>
            <person name="Barry K."/>
            <person name="Bills G."/>
            <person name="Bluhm B."/>
            <person name="Cannon C."/>
            <person name="Castanera R."/>
            <person name="Culley D."/>
            <person name="Daum C."/>
            <person name="Ezra D."/>
            <person name="Gonzalez J."/>
            <person name="Henrissat B."/>
            <person name="Kuo A."/>
            <person name="Liang C."/>
            <person name="Lipzen A."/>
            <person name="Lutzoni F."/>
            <person name="Magnuson J."/>
            <person name="Mondo S."/>
            <person name="Nolan M."/>
            <person name="Ohm R."/>
            <person name="Pangilinan J."/>
            <person name="Park H.-J."/>
            <person name="Ramirez L."/>
            <person name="Alfaro M."/>
            <person name="Sun H."/>
            <person name="Tritt A."/>
            <person name="Yoshinaga Y."/>
            <person name="Zwiers L.-H."/>
            <person name="Turgeon B."/>
            <person name="Goodwin S."/>
            <person name="Spatafora J."/>
            <person name="Crous P."/>
            <person name="Grigoriev I."/>
        </authorList>
    </citation>
    <scope>NUCLEOTIDE SEQUENCE [LARGE SCALE GENOMIC DNA]</scope>
    <source>
        <strain evidence="2">CBS 304.66</strain>
    </source>
</reference>
<protein>
    <submittedName>
        <fullName evidence="1">Uncharacterized protein</fullName>
    </submittedName>
</protein>
<comment type="caution">
    <text evidence="1">The sequence shown here is derived from an EMBL/GenBank/DDBJ whole genome shotgun (WGS) entry which is preliminary data.</text>
</comment>
<name>A0A9P4KF45_9PLEO</name>
<evidence type="ECO:0000313" key="2">
    <source>
        <dbReference type="Proteomes" id="UP000800093"/>
    </source>
</evidence>
<organism evidence="1 2">
    <name type="scientific">Lojkania enalia</name>
    <dbReference type="NCBI Taxonomy" id="147567"/>
    <lineage>
        <taxon>Eukaryota</taxon>
        <taxon>Fungi</taxon>
        <taxon>Dikarya</taxon>
        <taxon>Ascomycota</taxon>
        <taxon>Pezizomycotina</taxon>
        <taxon>Dothideomycetes</taxon>
        <taxon>Pleosporomycetidae</taxon>
        <taxon>Pleosporales</taxon>
        <taxon>Pleosporales incertae sedis</taxon>
        <taxon>Lojkania</taxon>
    </lineage>
</organism>
<keyword evidence="2" id="KW-1185">Reference proteome</keyword>
<gene>
    <name evidence="1" type="ORF">CC78DRAFT_576539</name>
</gene>
<evidence type="ECO:0000313" key="1">
    <source>
        <dbReference type="EMBL" id="KAF2267997.1"/>
    </source>
</evidence>
<dbReference type="EMBL" id="ML986588">
    <property type="protein sequence ID" value="KAF2267997.1"/>
    <property type="molecule type" value="Genomic_DNA"/>
</dbReference>